<comment type="caution">
    <text evidence="2">The sequence shown here is derived from an EMBL/GenBank/DDBJ whole genome shotgun (WGS) entry which is preliminary data.</text>
</comment>
<gene>
    <name evidence="2" type="ORF">F5X68DRAFT_32099</name>
</gene>
<dbReference type="AlphaFoldDB" id="A0A9P8VMB2"/>
<evidence type="ECO:0000313" key="2">
    <source>
        <dbReference type="EMBL" id="KAH6695766.1"/>
    </source>
</evidence>
<name>A0A9P8VMB2_9PEZI</name>
<dbReference type="EMBL" id="JAGSXJ010000002">
    <property type="protein sequence ID" value="KAH6695766.1"/>
    <property type="molecule type" value="Genomic_DNA"/>
</dbReference>
<feature type="compositionally biased region" description="Polar residues" evidence="1">
    <location>
        <begin position="16"/>
        <end position="39"/>
    </location>
</feature>
<feature type="compositionally biased region" description="Basic and acidic residues" evidence="1">
    <location>
        <begin position="45"/>
        <end position="56"/>
    </location>
</feature>
<feature type="region of interest" description="Disordered" evidence="1">
    <location>
        <begin position="1"/>
        <end position="131"/>
    </location>
</feature>
<organism evidence="2 3">
    <name type="scientific">Plectosphaerella plurivora</name>
    <dbReference type="NCBI Taxonomy" id="936078"/>
    <lineage>
        <taxon>Eukaryota</taxon>
        <taxon>Fungi</taxon>
        <taxon>Dikarya</taxon>
        <taxon>Ascomycota</taxon>
        <taxon>Pezizomycotina</taxon>
        <taxon>Sordariomycetes</taxon>
        <taxon>Hypocreomycetidae</taxon>
        <taxon>Glomerellales</taxon>
        <taxon>Plectosphaerellaceae</taxon>
        <taxon>Plectosphaerella</taxon>
    </lineage>
</organism>
<feature type="region of interest" description="Disordered" evidence="1">
    <location>
        <begin position="193"/>
        <end position="250"/>
    </location>
</feature>
<feature type="region of interest" description="Disordered" evidence="1">
    <location>
        <begin position="155"/>
        <end position="179"/>
    </location>
</feature>
<feature type="compositionally biased region" description="Low complexity" evidence="1">
    <location>
        <begin position="157"/>
        <end position="177"/>
    </location>
</feature>
<protein>
    <submittedName>
        <fullName evidence="2">Uncharacterized protein</fullName>
    </submittedName>
</protein>
<evidence type="ECO:0000313" key="3">
    <source>
        <dbReference type="Proteomes" id="UP000770015"/>
    </source>
</evidence>
<reference evidence="2" key="1">
    <citation type="journal article" date="2021" name="Nat. Commun.">
        <title>Genetic determinants of endophytism in the Arabidopsis root mycobiome.</title>
        <authorList>
            <person name="Mesny F."/>
            <person name="Miyauchi S."/>
            <person name="Thiergart T."/>
            <person name="Pickel B."/>
            <person name="Atanasova L."/>
            <person name="Karlsson M."/>
            <person name="Huettel B."/>
            <person name="Barry K.W."/>
            <person name="Haridas S."/>
            <person name="Chen C."/>
            <person name="Bauer D."/>
            <person name="Andreopoulos W."/>
            <person name="Pangilinan J."/>
            <person name="LaButti K."/>
            <person name="Riley R."/>
            <person name="Lipzen A."/>
            <person name="Clum A."/>
            <person name="Drula E."/>
            <person name="Henrissat B."/>
            <person name="Kohler A."/>
            <person name="Grigoriev I.V."/>
            <person name="Martin F.M."/>
            <person name="Hacquard S."/>
        </authorList>
    </citation>
    <scope>NUCLEOTIDE SEQUENCE</scope>
    <source>
        <strain evidence="2">MPI-SDFR-AT-0117</strain>
    </source>
</reference>
<proteinExistence type="predicted"/>
<accession>A0A9P8VMB2</accession>
<dbReference type="Proteomes" id="UP000770015">
    <property type="component" value="Unassembled WGS sequence"/>
</dbReference>
<sequence length="250" mass="26362">MDRLSNPKAEQVAAFGNSQRTASRLNQVVPSQSQDTLPTGNEAANHLDHQKDHLRLNDAPFENPREAPPPPTQESSQQQPQGPPPRSPGSNTSSAGTLDPARPPADPPVDPNGPPPPPEDPTQPPSWGSQVVTAFKQSFRVVFCMANHLSEGSVPIELQPQPQAQPVEEVPVDGEPPQTLRQKMRGFFKFGKKASQGNEAQGGQVQGGPVQGRKGEKAKKNKKGAEVSVVPVGQCPNCSGTGAPSGPGNA</sequence>
<feature type="compositionally biased region" description="Pro residues" evidence="1">
    <location>
        <begin position="101"/>
        <end position="124"/>
    </location>
</feature>
<evidence type="ECO:0000256" key="1">
    <source>
        <dbReference type="SAM" id="MobiDB-lite"/>
    </source>
</evidence>
<keyword evidence="3" id="KW-1185">Reference proteome</keyword>